<keyword evidence="2" id="KW-0472">Membrane</keyword>
<dbReference type="PROSITE" id="PS00213">
    <property type="entry name" value="LIPOCALIN"/>
    <property type="match status" value="1"/>
</dbReference>
<comment type="subcellular location">
    <subcellularLocation>
        <location evidence="2">Cell outer membrane</location>
    </subcellularLocation>
</comment>
<gene>
    <name evidence="4" type="ORF">SNR37_003762</name>
</gene>
<protein>
    <recommendedName>
        <fullName evidence="2">Outer membrane lipoprotein Blc</fullName>
    </recommendedName>
</protein>
<dbReference type="InterPro" id="IPR000566">
    <property type="entry name" value="Lipocln_cytosolic_FA-bd_dom"/>
</dbReference>
<name>A0ABU7G4U4_9ALTE</name>
<comment type="subunit">
    <text evidence="2">Homodimer.</text>
</comment>
<dbReference type="PIRSF" id="PIRSF036893">
    <property type="entry name" value="Lipocalin_ApoD"/>
    <property type="match status" value="1"/>
</dbReference>
<dbReference type="InterPro" id="IPR002446">
    <property type="entry name" value="Lipocalin_bac"/>
</dbReference>
<feature type="domain" description="Lipocalin/cytosolic fatty-acid binding" evidence="3">
    <location>
        <begin position="30"/>
        <end position="169"/>
    </location>
</feature>
<proteinExistence type="inferred from homology"/>
<comment type="function">
    <text evidence="2">Involved in the storage or transport of lipids necessary for membrane maintenance under stressful conditions. Displays a binding preference for lysophospholipids.</text>
</comment>
<dbReference type="PANTHER" id="PTHR10612:SF34">
    <property type="entry name" value="APOLIPOPROTEIN D"/>
    <property type="match status" value="1"/>
</dbReference>
<reference evidence="4 5" key="2">
    <citation type="submission" date="2023-12" db="EMBL/GenBank/DDBJ databases">
        <authorList>
            <consortium name="Cladostephus spongiosus"/>
            <person name="Lorente B."/>
            <person name="Cabral C."/>
            <person name="Frias J."/>
            <person name="Faria J."/>
            <person name="Toubarro D."/>
        </authorList>
    </citation>
    <scope>NUCLEOTIDE SEQUENCE [LARGE SCALE GENOMIC DNA]</scope>
    <source>
        <strain evidence="4 5">ZMCS4</strain>
    </source>
</reference>
<keyword evidence="5" id="KW-1185">Reference proteome</keyword>
<evidence type="ECO:0000259" key="3">
    <source>
        <dbReference type="Pfam" id="PF08212"/>
    </source>
</evidence>
<dbReference type="PROSITE" id="PS51257">
    <property type="entry name" value="PROKAR_LIPOPROTEIN"/>
    <property type="match status" value="1"/>
</dbReference>
<accession>A0ABU7G4U4</accession>
<keyword evidence="2" id="KW-0998">Cell outer membrane</keyword>
<dbReference type="Proteomes" id="UP001310248">
    <property type="component" value="Unassembled WGS sequence"/>
</dbReference>
<evidence type="ECO:0000313" key="5">
    <source>
        <dbReference type="Proteomes" id="UP001310248"/>
    </source>
</evidence>
<evidence type="ECO:0000313" key="4">
    <source>
        <dbReference type="EMBL" id="MEE1674325.1"/>
    </source>
</evidence>
<comment type="similarity">
    <text evidence="1 2">Belongs to the calycin superfamily. Lipocalin family.</text>
</comment>
<reference evidence="5" key="1">
    <citation type="submission" date="2023-07" db="EMBL/GenBank/DDBJ databases">
        <title>Draft genome sequence of Agarivorans aestuarii strain ZMCS4, a CAZymes producing bacteria isolated from the marine brown algae Clodostephus spongiosus.</title>
        <authorList>
            <person name="Lorente B."/>
            <person name="Cabral C."/>
            <person name="Frias J."/>
            <person name="Faria J."/>
            <person name="Toubarro D."/>
        </authorList>
    </citation>
    <scope>NUCLEOTIDE SEQUENCE [LARGE SCALE GENOMIC DNA]</scope>
    <source>
        <strain evidence="5">ZMCS4</strain>
    </source>
</reference>
<evidence type="ECO:0000256" key="1">
    <source>
        <dbReference type="ARBA" id="ARBA00006889"/>
    </source>
</evidence>
<dbReference type="CDD" id="cd19438">
    <property type="entry name" value="lipocalin_Blc-like"/>
    <property type="match status" value="1"/>
</dbReference>
<keyword evidence="2" id="KW-0446">Lipid-binding</keyword>
<keyword evidence="2" id="KW-0449">Lipoprotein</keyword>
<sequence>MQKVLMIIAMLVLSACSSKPEGIEPVQNFNLDKYLGTWYEIARLDHSFERGMSHVTATYALRDDGKVSVLNKGFSEQDHQWFEAEGVAQFVSEPNIAHLKVSFFRPFYGAYVVFALDEKDYQYALVAGPNRDYLWLLARSPELSHAIRTDLVHQAKELGFDTSELIFVEHHGDVIASKE</sequence>
<comment type="caution">
    <text evidence="4">The sequence shown here is derived from an EMBL/GenBank/DDBJ whole genome shotgun (WGS) entry which is preliminary data.</text>
</comment>
<organism evidence="4 5">
    <name type="scientific">Agarivorans aestuarii</name>
    <dbReference type="NCBI Taxonomy" id="1563703"/>
    <lineage>
        <taxon>Bacteria</taxon>
        <taxon>Pseudomonadati</taxon>
        <taxon>Pseudomonadota</taxon>
        <taxon>Gammaproteobacteria</taxon>
        <taxon>Alteromonadales</taxon>
        <taxon>Alteromonadaceae</taxon>
        <taxon>Agarivorans</taxon>
    </lineage>
</organism>
<evidence type="ECO:0000256" key="2">
    <source>
        <dbReference type="PIRNR" id="PIRNR036893"/>
    </source>
</evidence>
<dbReference type="Pfam" id="PF08212">
    <property type="entry name" value="Lipocalin_2"/>
    <property type="match status" value="1"/>
</dbReference>
<dbReference type="InterPro" id="IPR022271">
    <property type="entry name" value="Lipocalin_ApoD"/>
</dbReference>
<dbReference type="Gene3D" id="2.40.128.20">
    <property type="match status" value="1"/>
</dbReference>
<dbReference type="PANTHER" id="PTHR10612">
    <property type="entry name" value="APOLIPOPROTEIN D"/>
    <property type="match status" value="1"/>
</dbReference>
<dbReference type="InterPro" id="IPR012674">
    <property type="entry name" value="Calycin"/>
</dbReference>
<dbReference type="InterPro" id="IPR022272">
    <property type="entry name" value="Lipocalin_CS"/>
</dbReference>
<dbReference type="RefSeq" id="WP_329775473.1">
    <property type="nucleotide sequence ID" value="NZ_JAYDYW010000007.1"/>
</dbReference>
<dbReference type="InterPro" id="IPR047202">
    <property type="entry name" value="Lipocalin_Blc-like_dom"/>
</dbReference>
<dbReference type="SUPFAM" id="SSF50814">
    <property type="entry name" value="Lipocalins"/>
    <property type="match status" value="1"/>
</dbReference>
<dbReference type="EMBL" id="JAYDYW010000007">
    <property type="protein sequence ID" value="MEE1674325.1"/>
    <property type="molecule type" value="Genomic_DNA"/>
</dbReference>
<dbReference type="PRINTS" id="PR01171">
    <property type="entry name" value="BCTLIPOCALIN"/>
</dbReference>